<dbReference type="InterPro" id="IPR041542">
    <property type="entry name" value="GH43_C2"/>
</dbReference>
<dbReference type="InterPro" id="IPR006710">
    <property type="entry name" value="Glyco_hydro_43"/>
</dbReference>
<dbReference type="Gene3D" id="2.60.120.200">
    <property type="match status" value="1"/>
</dbReference>
<dbReference type="SUPFAM" id="SSF75005">
    <property type="entry name" value="Arabinanase/levansucrase/invertase"/>
    <property type="match status" value="1"/>
</dbReference>
<protein>
    <submittedName>
        <fullName evidence="7">Glycosyl hydrolase</fullName>
    </submittedName>
</protein>
<organism evidence="7 8">
    <name type="scientific">Aspergillus lucknowensis</name>
    <dbReference type="NCBI Taxonomy" id="176173"/>
    <lineage>
        <taxon>Eukaryota</taxon>
        <taxon>Fungi</taxon>
        <taxon>Dikarya</taxon>
        <taxon>Ascomycota</taxon>
        <taxon>Pezizomycotina</taxon>
        <taxon>Eurotiomycetes</taxon>
        <taxon>Eurotiomycetidae</taxon>
        <taxon>Eurotiales</taxon>
        <taxon>Aspergillaceae</taxon>
        <taxon>Aspergillus</taxon>
        <taxon>Aspergillus subgen. Nidulantes</taxon>
    </lineage>
</organism>
<evidence type="ECO:0000313" key="8">
    <source>
        <dbReference type="Proteomes" id="UP001610432"/>
    </source>
</evidence>
<dbReference type="Pfam" id="PF04616">
    <property type="entry name" value="Glyco_hydro_43"/>
    <property type="match status" value="1"/>
</dbReference>
<dbReference type="GO" id="GO:0016787">
    <property type="term" value="F:hydrolase activity"/>
    <property type="evidence" value="ECO:0007669"/>
    <property type="project" value="UniProtKB-KW"/>
</dbReference>
<sequence>MNQFSHHKEKRSVGVTQKQTLSISTNSTYTNPILPGWHSDPSCIFVAEKHNSFFCTTSSFLAFPGMPIYTSKDLINWRLSSHVFSRQSQVPQIGNTTVQNGGLWATSIRYHDGKFYAIVSYTPQIPFVVTGFIFTTTDPYEDSAWSDPLVFPLLDIDPNLFWDDDGTTYLQFSGIHQQTIDLATGALGPASVIWKGFTEFIPEGPRMYKKDGYYYLMIGEGGTELGHHEAIARSKHIWGPYEGYTANPILSNVNTTEYFQTVGHADLFQDASGNWWGAALATRSGPAWKNYPMGRETVLFPVTWQAGEWPVLQKVQGQMSGWPLPPQTREIPGSGPFLQDPDIIEFHPGSTIPPHFLHWRFPPKDAFAVSPHGHPNTLRLRPSRSNLTSIAPLTTVEELSLIMRVQTDTLFSFSVDVVLFEPKVQEEEVGVTVFLTQTQHIDLGIVLLPGNDFGSKGTAELAMHLRFRVTNVPSSSSNYNGTLPTVTKILPKSWLGAPIRLMVDAVNETHYTLSAASCKEHSDNQVIGIAPATILSGGDGPFTGALLGAYATSNGGDGKTESYISRWRYEGKGQKINNNGTFVPYTPFTGSH</sequence>
<dbReference type="PANTHER" id="PTHR42812">
    <property type="entry name" value="BETA-XYLOSIDASE"/>
    <property type="match status" value="1"/>
</dbReference>
<keyword evidence="4 5" id="KW-0326">Glycosidase</keyword>
<dbReference type="RefSeq" id="XP_070888507.1">
    <property type="nucleotide sequence ID" value="XM_071034887.1"/>
</dbReference>
<dbReference type="InterPro" id="IPR023296">
    <property type="entry name" value="Glyco_hydro_beta-prop_sf"/>
</dbReference>
<dbReference type="Pfam" id="PF17851">
    <property type="entry name" value="GH43_C2"/>
    <property type="match status" value="1"/>
</dbReference>
<dbReference type="Gene3D" id="2.115.10.20">
    <property type="entry name" value="Glycosyl hydrolase domain, family 43"/>
    <property type="match status" value="1"/>
</dbReference>
<dbReference type="GeneID" id="98149959"/>
<dbReference type="InterPro" id="IPR013320">
    <property type="entry name" value="ConA-like_dom_sf"/>
</dbReference>
<dbReference type="PANTHER" id="PTHR42812:SF17">
    <property type="entry name" value="BETA-XYLOSIDASE C-TERMINAL CONCANAVALIN A-LIKE DOMAIN-CONTAINING PROTEIN-RELATED"/>
    <property type="match status" value="1"/>
</dbReference>
<comment type="similarity">
    <text evidence="1 5">Belongs to the glycosyl hydrolase 43 family.</text>
</comment>
<name>A0ABR4LYA9_9EURO</name>
<dbReference type="InterPro" id="IPR051795">
    <property type="entry name" value="Glycosyl_Hydrlase_43"/>
</dbReference>
<keyword evidence="8" id="KW-1185">Reference proteome</keyword>
<evidence type="ECO:0000256" key="4">
    <source>
        <dbReference type="ARBA" id="ARBA00023295"/>
    </source>
</evidence>
<evidence type="ECO:0000256" key="3">
    <source>
        <dbReference type="ARBA" id="ARBA00022801"/>
    </source>
</evidence>
<evidence type="ECO:0000256" key="5">
    <source>
        <dbReference type="RuleBase" id="RU361187"/>
    </source>
</evidence>
<comment type="caution">
    <text evidence="7">The sequence shown here is derived from an EMBL/GenBank/DDBJ whole genome shotgun (WGS) entry which is preliminary data.</text>
</comment>
<evidence type="ECO:0000259" key="6">
    <source>
        <dbReference type="Pfam" id="PF17851"/>
    </source>
</evidence>
<accession>A0ABR4LYA9</accession>
<keyword evidence="3 5" id="KW-0378">Hydrolase</keyword>
<reference evidence="7 8" key="1">
    <citation type="submission" date="2024-07" db="EMBL/GenBank/DDBJ databases">
        <title>Section-level genome sequencing and comparative genomics of Aspergillus sections Usti and Cavernicolus.</title>
        <authorList>
            <consortium name="Lawrence Berkeley National Laboratory"/>
            <person name="Nybo J.L."/>
            <person name="Vesth T.C."/>
            <person name="Theobald S."/>
            <person name="Frisvad J.C."/>
            <person name="Larsen T.O."/>
            <person name="Kjaerboelling I."/>
            <person name="Rothschild-Mancinelli K."/>
            <person name="Lyhne E.K."/>
            <person name="Kogle M.E."/>
            <person name="Barry K."/>
            <person name="Clum A."/>
            <person name="Na H."/>
            <person name="Ledsgaard L."/>
            <person name="Lin J."/>
            <person name="Lipzen A."/>
            <person name="Kuo A."/>
            <person name="Riley R."/>
            <person name="Mondo S."/>
            <person name="Labutti K."/>
            <person name="Haridas S."/>
            <person name="Pangalinan J."/>
            <person name="Salamov A.A."/>
            <person name="Simmons B.A."/>
            <person name="Magnuson J.K."/>
            <person name="Chen J."/>
            <person name="Drula E."/>
            <person name="Henrissat B."/>
            <person name="Wiebenga A."/>
            <person name="Lubbers R.J."/>
            <person name="Gomes A.C."/>
            <person name="Macurrencykelacurrency M.R."/>
            <person name="Stajich J."/>
            <person name="Grigoriev I.V."/>
            <person name="Mortensen U.H."/>
            <person name="De Vries R.P."/>
            <person name="Baker S.E."/>
            <person name="Andersen M.R."/>
        </authorList>
    </citation>
    <scope>NUCLEOTIDE SEQUENCE [LARGE SCALE GENOMIC DNA]</scope>
    <source>
        <strain evidence="7 8">CBS 449.75</strain>
    </source>
</reference>
<dbReference type="Proteomes" id="UP001610432">
    <property type="component" value="Unassembled WGS sequence"/>
</dbReference>
<gene>
    <name evidence="7" type="ORF">BJX67DRAFT_392060</name>
</gene>
<evidence type="ECO:0000256" key="2">
    <source>
        <dbReference type="ARBA" id="ARBA00022729"/>
    </source>
</evidence>
<keyword evidence="2" id="KW-0732">Signal</keyword>
<proteinExistence type="inferred from homology"/>
<dbReference type="SUPFAM" id="SSF49899">
    <property type="entry name" value="Concanavalin A-like lectins/glucanases"/>
    <property type="match status" value="1"/>
</dbReference>
<evidence type="ECO:0000256" key="1">
    <source>
        <dbReference type="ARBA" id="ARBA00009865"/>
    </source>
</evidence>
<dbReference type="EMBL" id="JBFXLQ010000009">
    <property type="protein sequence ID" value="KAL2869528.1"/>
    <property type="molecule type" value="Genomic_DNA"/>
</dbReference>
<dbReference type="CDD" id="cd18833">
    <property type="entry name" value="GH43_PcXyl-like"/>
    <property type="match status" value="1"/>
</dbReference>
<feature type="domain" description="Beta-xylosidase C-terminal Concanavalin A-like" evidence="6">
    <location>
        <begin position="350"/>
        <end position="570"/>
    </location>
</feature>
<evidence type="ECO:0000313" key="7">
    <source>
        <dbReference type="EMBL" id="KAL2869528.1"/>
    </source>
</evidence>